<comment type="caution">
    <text evidence="1">The sequence shown here is derived from an EMBL/GenBank/DDBJ whole genome shotgun (WGS) entry which is preliminary data.</text>
</comment>
<name>A0ABU1JU10_9PROT</name>
<evidence type="ECO:0000313" key="1">
    <source>
        <dbReference type="EMBL" id="MDR6291479.1"/>
    </source>
</evidence>
<dbReference type="NCBIfam" id="TIGR04098">
    <property type="entry name" value="LnmK_bifunc"/>
    <property type="match status" value="1"/>
</dbReference>
<accession>A0ABU1JU10</accession>
<gene>
    <name evidence="1" type="ORF">E9232_004013</name>
</gene>
<reference evidence="1 2" key="1">
    <citation type="submission" date="2023-07" db="EMBL/GenBank/DDBJ databases">
        <title>Sorghum-associated microbial communities from plants grown in Nebraska, USA.</title>
        <authorList>
            <person name="Schachtman D."/>
        </authorList>
    </citation>
    <scope>NUCLEOTIDE SEQUENCE [LARGE SCALE GENOMIC DNA]</scope>
    <source>
        <strain evidence="1 2">584</strain>
    </source>
</reference>
<dbReference type="InterPro" id="IPR024091">
    <property type="entry name" value="LnmK-like_bifun_acyl/decarbox"/>
</dbReference>
<dbReference type="Gene3D" id="3.10.129.10">
    <property type="entry name" value="Hotdog Thioesterase"/>
    <property type="match status" value="1"/>
</dbReference>
<dbReference type="Proteomes" id="UP001262410">
    <property type="component" value="Unassembled WGS sequence"/>
</dbReference>
<dbReference type="NCBIfam" id="TIGR04099">
    <property type="entry name" value="biosn_Pnap_2097"/>
    <property type="match status" value="1"/>
</dbReference>
<organism evidence="1 2">
    <name type="scientific">Inquilinus ginsengisoli</name>
    <dbReference type="NCBI Taxonomy" id="363840"/>
    <lineage>
        <taxon>Bacteria</taxon>
        <taxon>Pseudomonadati</taxon>
        <taxon>Pseudomonadota</taxon>
        <taxon>Alphaproteobacteria</taxon>
        <taxon>Rhodospirillales</taxon>
        <taxon>Rhodospirillaceae</taxon>
        <taxon>Inquilinus</taxon>
    </lineage>
</organism>
<dbReference type="EMBL" id="JAVDPW010000007">
    <property type="protein sequence ID" value="MDR6291479.1"/>
    <property type="molecule type" value="Genomic_DNA"/>
</dbReference>
<protein>
    <submittedName>
        <fullName evidence="1">Biosynthetic protein (TIGR04099 family)</fullName>
    </submittedName>
</protein>
<proteinExistence type="predicted"/>
<keyword evidence="2" id="KW-1185">Reference proteome</keyword>
<sequence>MPHLSGNGLSEIWLLKELGHRHWLLLAESAGRPAPDFRDEAGQPVYAAFCALSIEDANFAAARANDRLRITSSLARLSRTQMSSRHHLAIEDRPIGVVTMISTFVRRAPDGGNHTVARVAIEGLPPVGEGTSASKLAGLAAGFRAGRVERHMGFDLHRESELGTWTFNPCPSLDFNGAGFLYFASFVVMVDRAEWRFEPVLARAVATVRRDVFFYGNVDRCETVTACLLARREPTGALIHHCRLRRGSDGAVIGDVFTTRTVADRVTTETVGGV</sequence>
<evidence type="ECO:0000313" key="2">
    <source>
        <dbReference type="Proteomes" id="UP001262410"/>
    </source>
</evidence>